<gene>
    <name evidence="2" type="ORF">B0H15DRAFT_805096</name>
</gene>
<comment type="caution">
    <text evidence="2">The sequence shown here is derived from an EMBL/GenBank/DDBJ whole genome shotgun (WGS) entry which is preliminary data.</text>
</comment>
<evidence type="ECO:0000313" key="3">
    <source>
        <dbReference type="Proteomes" id="UP001222325"/>
    </source>
</evidence>
<feature type="region of interest" description="Disordered" evidence="1">
    <location>
        <begin position="84"/>
        <end position="117"/>
    </location>
</feature>
<evidence type="ECO:0000256" key="1">
    <source>
        <dbReference type="SAM" id="MobiDB-lite"/>
    </source>
</evidence>
<protein>
    <submittedName>
        <fullName evidence="2">Uncharacterized protein</fullName>
    </submittedName>
</protein>
<proteinExistence type="predicted"/>
<dbReference type="Proteomes" id="UP001222325">
    <property type="component" value="Unassembled WGS sequence"/>
</dbReference>
<sequence>MSSSVPTEAAVAPQAAVAQVFEGSIEGRKKKELAELCVALHIDPKGKSKEVLIKLLNDTLFVDFTSYEDDPVFAPLYKYRAAQLENPQRKGKNKSKSLRVSTSKRAEEQAEETKAPKPLTGANLKLTSVAHNGIVTVTVAVTGPAIEAITSGNSRS</sequence>
<feature type="compositionally biased region" description="Basic and acidic residues" evidence="1">
    <location>
        <begin position="104"/>
        <end position="115"/>
    </location>
</feature>
<organism evidence="2 3">
    <name type="scientific">Mycena belliarum</name>
    <dbReference type="NCBI Taxonomy" id="1033014"/>
    <lineage>
        <taxon>Eukaryota</taxon>
        <taxon>Fungi</taxon>
        <taxon>Dikarya</taxon>
        <taxon>Basidiomycota</taxon>
        <taxon>Agaricomycotina</taxon>
        <taxon>Agaricomycetes</taxon>
        <taxon>Agaricomycetidae</taxon>
        <taxon>Agaricales</taxon>
        <taxon>Marasmiineae</taxon>
        <taxon>Mycenaceae</taxon>
        <taxon>Mycena</taxon>
    </lineage>
</organism>
<reference evidence="2" key="1">
    <citation type="submission" date="2023-03" db="EMBL/GenBank/DDBJ databases">
        <title>Massive genome expansion in bonnet fungi (Mycena s.s.) driven by repeated elements and novel gene families across ecological guilds.</title>
        <authorList>
            <consortium name="Lawrence Berkeley National Laboratory"/>
            <person name="Harder C.B."/>
            <person name="Miyauchi S."/>
            <person name="Viragh M."/>
            <person name="Kuo A."/>
            <person name="Thoen E."/>
            <person name="Andreopoulos B."/>
            <person name="Lu D."/>
            <person name="Skrede I."/>
            <person name="Drula E."/>
            <person name="Henrissat B."/>
            <person name="Morin E."/>
            <person name="Kohler A."/>
            <person name="Barry K."/>
            <person name="LaButti K."/>
            <person name="Morin E."/>
            <person name="Salamov A."/>
            <person name="Lipzen A."/>
            <person name="Mereny Z."/>
            <person name="Hegedus B."/>
            <person name="Baldrian P."/>
            <person name="Stursova M."/>
            <person name="Weitz H."/>
            <person name="Taylor A."/>
            <person name="Grigoriev I.V."/>
            <person name="Nagy L.G."/>
            <person name="Martin F."/>
            <person name="Kauserud H."/>
        </authorList>
    </citation>
    <scope>NUCLEOTIDE SEQUENCE</scope>
    <source>
        <strain evidence="2">CBHHK173m</strain>
    </source>
</reference>
<accession>A0AAD6XIU3</accession>
<keyword evidence="3" id="KW-1185">Reference proteome</keyword>
<dbReference type="AlphaFoldDB" id="A0AAD6XIU3"/>
<dbReference type="EMBL" id="JARJCN010000071">
    <property type="protein sequence ID" value="KAJ7077632.1"/>
    <property type="molecule type" value="Genomic_DNA"/>
</dbReference>
<evidence type="ECO:0000313" key="2">
    <source>
        <dbReference type="EMBL" id="KAJ7077632.1"/>
    </source>
</evidence>
<name>A0AAD6XIU3_9AGAR</name>